<dbReference type="PANTHER" id="PTHR34477">
    <property type="entry name" value="UPF0213 PROTEIN YHBQ"/>
    <property type="match status" value="1"/>
</dbReference>
<proteinExistence type="predicted"/>
<evidence type="ECO:0000313" key="2">
    <source>
        <dbReference type="EMBL" id="KKL54182.1"/>
    </source>
</evidence>
<dbReference type="SMART" id="SM00465">
    <property type="entry name" value="GIYc"/>
    <property type="match status" value="1"/>
</dbReference>
<name>A0A0F9FST8_9ZZZZ</name>
<dbReference type="InterPro" id="IPR000305">
    <property type="entry name" value="GIY-YIG_endonuc"/>
</dbReference>
<dbReference type="PROSITE" id="PS50164">
    <property type="entry name" value="GIY_YIG"/>
    <property type="match status" value="1"/>
</dbReference>
<dbReference type="InterPro" id="IPR035901">
    <property type="entry name" value="GIY-YIG_endonuc_sf"/>
</dbReference>
<reference evidence="2" key="1">
    <citation type="journal article" date="2015" name="Nature">
        <title>Complex archaea that bridge the gap between prokaryotes and eukaryotes.</title>
        <authorList>
            <person name="Spang A."/>
            <person name="Saw J.H."/>
            <person name="Jorgensen S.L."/>
            <person name="Zaremba-Niedzwiedzka K."/>
            <person name="Martijn J."/>
            <person name="Lind A.E."/>
            <person name="van Eijk R."/>
            <person name="Schleper C."/>
            <person name="Guy L."/>
            <person name="Ettema T.J."/>
        </authorList>
    </citation>
    <scope>NUCLEOTIDE SEQUENCE</scope>
</reference>
<dbReference type="SUPFAM" id="SSF82771">
    <property type="entry name" value="GIY-YIG endonuclease"/>
    <property type="match status" value="1"/>
</dbReference>
<dbReference type="Gene3D" id="3.40.1440.10">
    <property type="entry name" value="GIY-YIG endonuclease"/>
    <property type="match status" value="1"/>
</dbReference>
<organism evidence="2">
    <name type="scientific">marine sediment metagenome</name>
    <dbReference type="NCBI Taxonomy" id="412755"/>
    <lineage>
        <taxon>unclassified sequences</taxon>
        <taxon>metagenomes</taxon>
        <taxon>ecological metagenomes</taxon>
    </lineage>
</organism>
<evidence type="ECO:0000259" key="1">
    <source>
        <dbReference type="PROSITE" id="PS50164"/>
    </source>
</evidence>
<dbReference type="InterPro" id="IPR050190">
    <property type="entry name" value="UPF0213_domain"/>
</dbReference>
<feature type="domain" description="GIY-YIG" evidence="1">
    <location>
        <begin position="7"/>
        <end position="82"/>
    </location>
</feature>
<dbReference type="Pfam" id="PF01541">
    <property type="entry name" value="GIY-YIG"/>
    <property type="match status" value="1"/>
</dbReference>
<gene>
    <name evidence="2" type="ORF">LCGC14_2267960</name>
</gene>
<sequence length="91" mass="10914">MKFKRKGIFHVYIVQCIDGMYYTGSTKNLEERIKLHNKGNGAKYLRARLPVKLVYAKKYRYYKIVLNAERDIKKLPRGKKEELIKIYENKT</sequence>
<dbReference type="EMBL" id="LAZR01031289">
    <property type="protein sequence ID" value="KKL54182.1"/>
    <property type="molecule type" value="Genomic_DNA"/>
</dbReference>
<dbReference type="CDD" id="cd10456">
    <property type="entry name" value="GIY-YIG_UPF0213"/>
    <property type="match status" value="1"/>
</dbReference>
<dbReference type="AlphaFoldDB" id="A0A0F9FST8"/>
<protein>
    <recommendedName>
        <fullName evidence="1">GIY-YIG domain-containing protein</fullName>
    </recommendedName>
</protein>
<accession>A0A0F9FST8</accession>
<comment type="caution">
    <text evidence="2">The sequence shown here is derived from an EMBL/GenBank/DDBJ whole genome shotgun (WGS) entry which is preliminary data.</text>
</comment>
<dbReference type="PANTHER" id="PTHR34477:SF1">
    <property type="entry name" value="UPF0213 PROTEIN YHBQ"/>
    <property type="match status" value="1"/>
</dbReference>